<dbReference type="PANTHER" id="PTHR43537:SF20">
    <property type="entry name" value="HTH-TYPE TRANSCRIPTIONAL REPRESSOR GLAR"/>
    <property type="match status" value="1"/>
</dbReference>
<dbReference type="InterPro" id="IPR036390">
    <property type="entry name" value="WH_DNA-bd_sf"/>
</dbReference>
<evidence type="ECO:0000256" key="1">
    <source>
        <dbReference type="ARBA" id="ARBA00023015"/>
    </source>
</evidence>
<name>A0A249MXS3_SPHXE</name>
<evidence type="ECO:0000256" key="3">
    <source>
        <dbReference type="ARBA" id="ARBA00023163"/>
    </source>
</evidence>
<dbReference type="Proteomes" id="UP000217141">
    <property type="component" value="Chromosome II"/>
</dbReference>
<dbReference type="Gene3D" id="1.10.10.10">
    <property type="entry name" value="Winged helix-like DNA-binding domain superfamily/Winged helix DNA-binding domain"/>
    <property type="match status" value="1"/>
</dbReference>
<keyword evidence="2" id="KW-0238">DNA-binding</keyword>
<dbReference type="Pfam" id="PF00392">
    <property type="entry name" value="GntR"/>
    <property type="match status" value="1"/>
</dbReference>
<dbReference type="SMART" id="SM00895">
    <property type="entry name" value="FCD"/>
    <property type="match status" value="1"/>
</dbReference>
<dbReference type="KEGG" id="shyd:CJD35_15570"/>
<dbReference type="Pfam" id="PF07729">
    <property type="entry name" value="FCD"/>
    <property type="match status" value="1"/>
</dbReference>
<organism evidence="5 6">
    <name type="scientific">Sphingobium xenophagum</name>
    <dbReference type="NCBI Taxonomy" id="121428"/>
    <lineage>
        <taxon>Bacteria</taxon>
        <taxon>Pseudomonadati</taxon>
        <taxon>Pseudomonadota</taxon>
        <taxon>Alphaproteobacteria</taxon>
        <taxon>Sphingomonadales</taxon>
        <taxon>Sphingomonadaceae</taxon>
        <taxon>Sphingobium</taxon>
    </lineage>
</organism>
<keyword evidence="1" id="KW-0805">Transcription regulation</keyword>
<dbReference type="GO" id="GO:0003677">
    <property type="term" value="F:DNA binding"/>
    <property type="evidence" value="ECO:0007669"/>
    <property type="project" value="UniProtKB-KW"/>
</dbReference>
<dbReference type="InterPro" id="IPR011711">
    <property type="entry name" value="GntR_C"/>
</dbReference>
<protein>
    <submittedName>
        <fullName evidence="5">GntR family transcriptional regulator</fullName>
    </submittedName>
</protein>
<evidence type="ECO:0000313" key="6">
    <source>
        <dbReference type="Proteomes" id="UP000217141"/>
    </source>
</evidence>
<dbReference type="SUPFAM" id="SSF48008">
    <property type="entry name" value="GntR ligand-binding domain-like"/>
    <property type="match status" value="1"/>
</dbReference>
<dbReference type="PANTHER" id="PTHR43537">
    <property type="entry name" value="TRANSCRIPTIONAL REGULATOR, GNTR FAMILY"/>
    <property type="match status" value="1"/>
</dbReference>
<dbReference type="EMBL" id="CP022746">
    <property type="protein sequence ID" value="ASY45954.1"/>
    <property type="molecule type" value="Genomic_DNA"/>
</dbReference>
<sequence length="246" mass="27281">MGDEADIALAMTKKLSLTERAYRQLRDDLLTCRLVPGAKINIKDITETQGFSLGAVREALSRLTSEGFVTQDDARGFRVTPISIGDLTDLVRVRSDIEGQCLRRAIEKGSLDWEASIVSAAHRLSKTPTRDPREAARLNEDYADAHAAFHHALVAACDSPWLLKMRDWLYAQSERYRYLTVPLAHGDRDLVHEHAQIVDAALARDADRAEALLTDHLMATARLLIDPQNARGGTDIEWAAGADRAL</sequence>
<feature type="domain" description="HTH gntR-type" evidence="4">
    <location>
        <begin position="15"/>
        <end position="82"/>
    </location>
</feature>
<evidence type="ECO:0000256" key="2">
    <source>
        <dbReference type="ARBA" id="ARBA00023125"/>
    </source>
</evidence>
<accession>A0A249MXS3</accession>
<dbReference type="InterPro" id="IPR036388">
    <property type="entry name" value="WH-like_DNA-bd_sf"/>
</dbReference>
<dbReference type="InterPro" id="IPR008920">
    <property type="entry name" value="TF_FadR/GntR_C"/>
</dbReference>
<dbReference type="SMART" id="SM00345">
    <property type="entry name" value="HTH_GNTR"/>
    <property type="match status" value="1"/>
</dbReference>
<dbReference type="Gene3D" id="1.20.120.530">
    <property type="entry name" value="GntR ligand-binding domain-like"/>
    <property type="match status" value="1"/>
</dbReference>
<dbReference type="GO" id="GO:0003700">
    <property type="term" value="F:DNA-binding transcription factor activity"/>
    <property type="evidence" value="ECO:0007669"/>
    <property type="project" value="InterPro"/>
</dbReference>
<evidence type="ECO:0000259" key="4">
    <source>
        <dbReference type="PROSITE" id="PS50949"/>
    </source>
</evidence>
<dbReference type="SUPFAM" id="SSF46785">
    <property type="entry name" value="Winged helix' DNA-binding domain"/>
    <property type="match status" value="1"/>
</dbReference>
<dbReference type="AlphaFoldDB" id="A0A249MXS3"/>
<dbReference type="PROSITE" id="PS50949">
    <property type="entry name" value="HTH_GNTR"/>
    <property type="match status" value="1"/>
</dbReference>
<keyword evidence="3" id="KW-0804">Transcription</keyword>
<dbReference type="InterPro" id="IPR000524">
    <property type="entry name" value="Tscrpt_reg_HTH_GntR"/>
</dbReference>
<gene>
    <name evidence="5" type="ORF">CJD35_15570</name>
</gene>
<evidence type="ECO:0000313" key="5">
    <source>
        <dbReference type="EMBL" id="ASY45954.1"/>
    </source>
</evidence>
<reference evidence="5 6" key="1">
    <citation type="submission" date="2017-08" db="EMBL/GenBank/DDBJ databases">
        <title>Whole Genome Sequence of Sphingobium hydrophobicum C1: Insights into Adaption to the Electronic-waste Contaminated Sediment.</title>
        <authorList>
            <person name="Song D."/>
            <person name="Chen X."/>
            <person name="Xu M."/>
        </authorList>
    </citation>
    <scope>NUCLEOTIDE SEQUENCE [LARGE SCALE GENOMIC DNA]</scope>
    <source>
        <strain evidence="5 6">C1</strain>
    </source>
</reference>
<proteinExistence type="predicted"/>